<reference evidence="2" key="3">
    <citation type="submission" date="2021-05" db="UniProtKB">
        <authorList>
            <consortium name="EnsemblPlants"/>
        </authorList>
    </citation>
    <scope>IDENTIFICATION</scope>
    <source>
        <strain evidence="2">cv. B73</strain>
    </source>
</reference>
<evidence type="ECO:0000313" key="3">
    <source>
        <dbReference type="Proteomes" id="UP000007305"/>
    </source>
</evidence>
<organism evidence="2 3">
    <name type="scientific">Zea mays</name>
    <name type="common">Maize</name>
    <dbReference type="NCBI Taxonomy" id="4577"/>
    <lineage>
        <taxon>Eukaryota</taxon>
        <taxon>Viridiplantae</taxon>
        <taxon>Streptophyta</taxon>
        <taxon>Embryophyta</taxon>
        <taxon>Tracheophyta</taxon>
        <taxon>Spermatophyta</taxon>
        <taxon>Magnoliopsida</taxon>
        <taxon>Liliopsida</taxon>
        <taxon>Poales</taxon>
        <taxon>Poaceae</taxon>
        <taxon>PACMAD clade</taxon>
        <taxon>Panicoideae</taxon>
        <taxon>Andropogonodae</taxon>
        <taxon>Andropogoneae</taxon>
        <taxon>Tripsacinae</taxon>
        <taxon>Zea</taxon>
    </lineage>
</organism>
<name>A0A804QBR9_MAIZE</name>
<protein>
    <submittedName>
        <fullName evidence="2">Uncharacterized protein</fullName>
    </submittedName>
</protein>
<evidence type="ECO:0000256" key="1">
    <source>
        <dbReference type="SAM" id="MobiDB-lite"/>
    </source>
</evidence>
<feature type="region of interest" description="Disordered" evidence="1">
    <location>
        <begin position="43"/>
        <end position="64"/>
    </location>
</feature>
<sequence length="231" mass="24048">MIICCRISLSLQQIELLANPIDWFKQNQNAASNENPMIHFLFTGGGGGGSSSNSTESGAGLESPSIQALDLGEGAAVLLVRRRGQVAVGAEGAAGATAAVCIVLQVHAGELVEAAGVDAEAEDEADGHQHQHDERADAARLARAAAHLALSSSVVLAADGREENQGAEKARGFCFWLWVVGWVRSGTGRREGPRSGLVCLGVRARPSGDATTIIKEGGGEPNQVRSYRQIG</sequence>
<feature type="compositionally biased region" description="Low complexity" evidence="1">
    <location>
        <begin position="51"/>
        <end position="60"/>
    </location>
</feature>
<dbReference type="EnsemblPlants" id="Zm00001eb316190_T001">
    <property type="protein sequence ID" value="Zm00001eb316190_P001"/>
    <property type="gene ID" value="Zm00001eb316190"/>
</dbReference>
<dbReference type="Proteomes" id="UP000007305">
    <property type="component" value="Chromosome 7"/>
</dbReference>
<reference evidence="2" key="2">
    <citation type="submission" date="2019-07" db="EMBL/GenBank/DDBJ databases">
        <authorList>
            <person name="Seetharam A."/>
            <person name="Woodhouse M."/>
            <person name="Cannon E."/>
        </authorList>
    </citation>
    <scope>NUCLEOTIDE SEQUENCE [LARGE SCALE GENOMIC DNA]</scope>
    <source>
        <strain evidence="2">cv. B73</strain>
    </source>
</reference>
<reference evidence="3" key="1">
    <citation type="submission" date="2015-12" db="EMBL/GenBank/DDBJ databases">
        <title>Update maize B73 reference genome by single molecule sequencing technologies.</title>
        <authorList>
            <consortium name="Maize Genome Sequencing Project"/>
            <person name="Ware D."/>
        </authorList>
    </citation>
    <scope>NUCLEOTIDE SEQUENCE [LARGE SCALE GENOMIC DNA]</scope>
    <source>
        <strain evidence="3">cv. B73</strain>
    </source>
</reference>
<proteinExistence type="predicted"/>
<evidence type="ECO:0000313" key="2">
    <source>
        <dbReference type="EnsemblPlants" id="Zm00001eb316190_P001"/>
    </source>
</evidence>
<dbReference type="Gramene" id="Zm00001eb316190_T001">
    <property type="protein sequence ID" value="Zm00001eb316190_P001"/>
    <property type="gene ID" value="Zm00001eb316190"/>
</dbReference>
<dbReference type="AlphaFoldDB" id="A0A804QBR9"/>
<keyword evidence="3" id="KW-1185">Reference proteome</keyword>
<dbReference type="InParanoid" id="A0A804QBR9"/>
<accession>A0A804QBR9</accession>